<dbReference type="EMBL" id="BAAAYN010000052">
    <property type="protein sequence ID" value="GAA3396078.1"/>
    <property type="molecule type" value="Genomic_DNA"/>
</dbReference>
<dbReference type="Proteomes" id="UP001501676">
    <property type="component" value="Unassembled WGS sequence"/>
</dbReference>
<evidence type="ECO:0000313" key="6">
    <source>
        <dbReference type="EMBL" id="GAA3396078.1"/>
    </source>
</evidence>
<dbReference type="SUPFAM" id="SSF53850">
    <property type="entry name" value="Periplasmic binding protein-like II"/>
    <property type="match status" value="1"/>
</dbReference>
<dbReference type="PROSITE" id="PS50931">
    <property type="entry name" value="HTH_LYSR"/>
    <property type="match status" value="1"/>
</dbReference>
<keyword evidence="3" id="KW-0238">DNA-binding</keyword>
<dbReference type="Gene3D" id="1.10.10.10">
    <property type="entry name" value="Winged helix-like DNA-binding domain superfamily/Winged helix DNA-binding domain"/>
    <property type="match status" value="1"/>
</dbReference>
<dbReference type="PANTHER" id="PTHR30346">
    <property type="entry name" value="TRANSCRIPTIONAL DUAL REGULATOR HCAR-RELATED"/>
    <property type="match status" value="1"/>
</dbReference>
<dbReference type="Pfam" id="PF03466">
    <property type="entry name" value="LysR_substrate"/>
    <property type="match status" value="1"/>
</dbReference>
<evidence type="ECO:0000256" key="1">
    <source>
        <dbReference type="ARBA" id="ARBA00009437"/>
    </source>
</evidence>
<dbReference type="PRINTS" id="PR00039">
    <property type="entry name" value="HTHLYSR"/>
</dbReference>
<protein>
    <submittedName>
        <fullName evidence="6">LysR family transcriptional regulator</fullName>
    </submittedName>
</protein>
<name>A0ABP6T8S7_9ACTN</name>
<gene>
    <name evidence="6" type="ORF">GCM10020369_71480</name>
</gene>
<evidence type="ECO:0000256" key="3">
    <source>
        <dbReference type="ARBA" id="ARBA00023125"/>
    </source>
</evidence>
<sequence length="305" mass="31847">MFCAVVDAGSFTAAAAGLHYTQSGVSRRIAALERISGGALFTRQARGVRATEAGRALHGHARDLIARLDAAAEDLRALRDGVGGRLRIGAFATANAALLPHALARFRAARGGVHTTVREALSPALLDGLRAGTLDAAVVSDYPTGTLDATGLELRELGEDPMLVALAYDHPLATAPNLRLRDLASESWIEAARHGIGSETMLAAACERAGFVPRSDIDAPSWAAKLGYVAAGLGVTLIPRLATAAVRSDVVLRSVADDLPRRRVCLALPPPGVRLSAAMALGELVTEEAADLSGDDVSSRSRDRR</sequence>
<dbReference type="InterPro" id="IPR000847">
    <property type="entry name" value="LysR_HTH_N"/>
</dbReference>
<keyword evidence="2" id="KW-0805">Transcription regulation</keyword>
<evidence type="ECO:0000256" key="2">
    <source>
        <dbReference type="ARBA" id="ARBA00023015"/>
    </source>
</evidence>
<evidence type="ECO:0000313" key="7">
    <source>
        <dbReference type="Proteomes" id="UP001501676"/>
    </source>
</evidence>
<dbReference type="PANTHER" id="PTHR30346:SF29">
    <property type="entry name" value="LYSR SUBSTRATE-BINDING"/>
    <property type="match status" value="1"/>
</dbReference>
<keyword evidence="4" id="KW-0804">Transcription</keyword>
<dbReference type="Gene3D" id="3.40.190.10">
    <property type="entry name" value="Periplasmic binding protein-like II"/>
    <property type="match status" value="2"/>
</dbReference>
<comment type="similarity">
    <text evidence="1">Belongs to the LysR transcriptional regulatory family.</text>
</comment>
<dbReference type="InterPro" id="IPR005119">
    <property type="entry name" value="LysR_subst-bd"/>
</dbReference>
<accession>A0ABP6T8S7</accession>
<proteinExistence type="inferred from homology"/>
<feature type="domain" description="HTH lysR-type" evidence="5">
    <location>
        <begin position="1"/>
        <end position="51"/>
    </location>
</feature>
<organism evidence="6 7">
    <name type="scientific">Cryptosporangium minutisporangium</name>
    <dbReference type="NCBI Taxonomy" id="113569"/>
    <lineage>
        <taxon>Bacteria</taxon>
        <taxon>Bacillati</taxon>
        <taxon>Actinomycetota</taxon>
        <taxon>Actinomycetes</taxon>
        <taxon>Cryptosporangiales</taxon>
        <taxon>Cryptosporangiaceae</taxon>
        <taxon>Cryptosporangium</taxon>
    </lineage>
</organism>
<dbReference type="SUPFAM" id="SSF46785">
    <property type="entry name" value="Winged helix' DNA-binding domain"/>
    <property type="match status" value="1"/>
</dbReference>
<reference evidence="7" key="1">
    <citation type="journal article" date="2019" name="Int. J. Syst. Evol. Microbiol.">
        <title>The Global Catalogue of Microorganisms (GCM) 10K type strain sequencing project: providing services to taxonomists for standard genome sequencing and annotation.</title>
        <authorList>
            <consortium name="The Broad Institute Genomics Platform"/>
            <consortium name="The Broad Institute Genome Sequencing Center for Infectious Disease"/>
            <person name="Wu L."/>
            <person name="Ma J."/>
        </authorList>
    </citation>
    <scope>NUCLEOTIDE SEQUENCE [LARGE SCALE GENOMIC DNA]</scope>
    <source>
        <strain evidence="7">JCM 9458</strain>
    </source>
</reference>
<dbReference type="InterPro" id="IPR036388">
    <property type="entry name" value="WH-like_DNA-bd_sf"/>
</dbReference>
<evidence type="ECO:0000256" key="4">
    <source>
        <dbReference type="ARBA" id="ARBA00023163"/>
    </source>
</evidence>
<dbReference type="Pfam" id="PF00126">
    <property type="entry name" value="HTH_1"/>
    <property type="match status" value="1"/>
</dbReference>
<evidence type="ECO:0000259" key="5">
    <source>
        <dbReference type="PROSITE" id="PS50931"/>
    </source>
</evidence>
<keyword evidence="7" id="KW-1185">Reference proteome</keyword>
<comment type="caution">
    <text evidence="6">The sequence shown here is derived from an EMBL/GenBank/DDBJ whole genome shotgun (WGS) entry which is preliminary data.</text>
</comment>
<dbReference type="InterPro" id="IPR036390">
    <property type="entry name" value="WH_DNA-bd_sf"/>
</dbReference>